<protein>
    <submittedName>
        <fullName evidence="8">Sigma-54-dependent Fis family transcriptional regulator</fullName>
    </submittedName>
</protein>
<keyword evidence="1" id="KW-0547">Nucleotide-binding</keyword>
<feature type="compositionally biased region" description="Low complexity" evidence="6">
    <location>
        <begin position="296"/>
        <end position="310"/>
    </location>
</feature>
<evidence type="ECO:0000256" key="1">
    <source>
        <dbReference type="ARBA" id="ARBA00022741"/>
    </source>
</evidence>
<dbReference type="InterPro" id="IPR025943">
    <property type="entry name" value="Sigma_54_int_dom_ATP-bd_2"/>
</dbReference>
<sequence length="387" mass="43266">MVSSASSRNEFERSFDEVSRKYLAKLYDEDSTALDDTSAAVDNNALIYRDECTERICALAESVATAPTTVLLSGETGVGKEVFARFIHRRSKRADGSFVGVNCAALSASLLESELFGHEKGAFSGAVRQHAGVFERADGGTLLLDEISEMPLELQAKLLRVLQERQVVRVGGTDPIDVDIRIIATTNRDLQAYVDEGHFRQDLFFRINVFPLEIPALRDRPADIEPLAGYYTRRLSAMLERPVSGFTLEAIEKLENYGFPGNIRELVNIIERALILTGDDELIDAHHIVLQGEKVGAAGRRAPAQQPAQQDGLDERTEVDEDEEEAHRVEFRAGEARLTDVRRVMIERTLDRFDGHQSRAAESLGVSTRTIRNRLKQYESRDEDSQE</sequence>
<dbReference type="PROSITE" id="PS50045">
    <property type="entry name" value="SIGMA54_INTERACT_4"/>
    <property type="match status" value="1"/>
</dbReference>
<feature type="domain" description="Sigma-54 factor interaction" evidence="7">
    <location>
        <begin position="46"/>
        <end position="275"/>
    </location>
</feature>
<dbReference type="Gene3D" id="1.10.8.60">
    <property type="match status" value="1"/>
</dbReference>
<dbReference type="Pfam" id="PF02954">
    <property type="entry name" value="HTH_8"/>
    <property type="match status" value="1"/>
</dbReference>
<dbReference type="PRINTS" id="PR01590">
    <property type="entry name" value="HTHFIS"/>
</dbReference>
<reference evidence="8 9" key="1">
    <citation type="submission" date="2019-06" db="EMBL/GenBank/DDBJ databases">
        <title>Persicimonas caeni gen. nov., sp. nov., a predatory bacterium isolated from solar saltern.</title>
        <authorList>
            <person name="Wang S."/>
        </authorList>
    </citation>
    <scope>NUCLEOTIDE SEQUENCE [LARGE SCALE GENOMIC DNA]</scope>
    <source>
        <strain evidence="8 9">YN101</strain>
    </source>
</reference>
<dbReference type="InterPro" id="IPR058031">
    <property type="entry name" value="AAA_lid_NorR"/>
</dbReference>
<dbReference type="PROSITE" id="PS00675">
    <property type="entry name" value="SIGMA54_INTERACT_1"/>
    <property type="match status" value="1"/>
</dbReference>
<evidence type="ECO:0000256" key="2">
    <source>
        <dbReference type="ARBA" id="ARBA00022840"/>
    </source>
</evidence>
<dbReference type="EMBL" id="CP041186">
    <property type="protein sequence ID" value="QDG51406.1"/>
    <property type="molecule type" value="Genomic_DNA"/>
</dbReference>
<dbReference type="PROSITE" id="PS00688">
    <property type="entry name" value="SIGMA54_INTERACT_3"/>
    <property type="match status" value="1"/>
</dbReference>
<dbReference type="SUPFAM" id="SSF46689">
    <property type="entry name" value="Homeodomain-like"/>
    <property type="match status" value="1"/>
</dbReference>
<dbReference type="CDD" id="cd00009">
    <property type="entry name" value="AAA"/>
    <property type="match status" value="1"/>
</dbReference>
<evidence type="ECO:0000256" key="6">
    <source>
        <dbReference type="SAM" id="MobiDB-lite"/>
    </source>
</evidence>
<dbReference type="InterPro" id="IPR002197">
    <property type="entry name" value="HTH_Fis"/>
</dbReference>
<dbReference type="GO" id="GO:0043565">
    <property type="term" value="F:sequence-specific DNA binding"/>
    <property type="evidence" value="ECO:0007669"/>
    <property type="project" value="InterPro"/>
</dbReference>
<proteinExistence type="predicted"/>
<evidence type="ECO:0000313" key="8">
    <source>
        <dbReference type="EMBL" id="QDG51406.1"/>
    </source>
</evidence>
<keyword evidence="5" id="KW-0804">Transcription</keyword>
<dbReference type="InterPro" id="IPR025662">
    <property type="entry name" value="Sigma_54_int_dom_ATP-bd_1"/>
</dbReference>
<organism evidence="8 9">
    <name type="scientific">Persicimonas caeni</name>
    <dbReference type="NCBI Taxonomy" id="2292766"/>
    <lineage>
        <taxon>Bacteria</taxon>
        <taxon>Deltaproteobacteria</taxon>
        <taxon>Bradymonadales</taxon>
        <taxon>Bradymonadaceae</taxon>
        <taxon>Persicimonas</taxon>
    </lineage>
</organism>
<feature type="region of interest" description="Disordered" evidence="6">
    <location>
        <begin position="296"/>
        <end position="326"/>
    </location>
</feature>
<dbReference type="FunFam" id="3.40.50.300:FF:000006">
    <property type="entry name" value="DNA-binding transcriptional regulator NtrC"/>
    <property type="match status" value="1"/>
</dbReference>
<dbReference type="GO" id="GO:0006355">
    <property type="term" value="P:regulation of DNA-templated transcription"/>
    <property type="evidence" value="ECO:0007669"/>
    <property type="project" value="InterPro"/>
</dbReference>
<name>A0A4Y6PSU3_PERCE</name>
<gene>
    <name evidence="8" type="ORF">FIV42_11835</name>
</gene>
<keyword evidence="4" id="KW-0238">DNA-binding</keyword>
<dbReference type="Gene3D" id="3.40.50.300">
    <property type="entry name" value="P-loop containing nucleotide triphosphate hydrolases"/>
    <property type="match status" value="1"/>
</dbReference>
<dbReference type="GO" id="GO:0005524">
    <property type="term" value="F:ATP binding"/>
    <property type="evidence" value="ECO:0007669"/>
    <property type="project" value="UniProtKB-KW"/>
</dbReference>
<dbReference type="InterPro" id="IPR003593">
    <property type="entry name" value="AAA+_ATPase"/>
</dbReference>
<dbReference type="Pfam" id="PF00158">
    <property type="entry name" value="Sigma54_activat"/>
    <property type="match status" value="1"/>
</dbReference>
<evidence type="ECO:0000256" key="3">
    <source>
        <dbReference type="ARBA" id="ARBA00023015"/>
    </source>
</evidence>
<dbReference type="OrthoDB" id="9763792at2"/>
<accession>A0A5B8Y5U2</accession>
<keyword evidence="9" id="KW-1185">Reference proteome</keyword>
<evidence type="ECO:0000256" key="5">
    <source>
        <dbReference type="ARBA" id="ARBA00023163"/>
    </source>
</evidence>
<dbReference type="Proteomes" id="UP000315995">
    <property type="component" value="Chromosome"/>
</dbReference>
<dbReference type="SUPFAM" id="SSF52540">
    <property type="entry name" value="P-loop containing nucleoside triphosphate hydrolases"/>
    <property type="match status" value="1"/>
</dbReference>
<dbReference type="PANTHER" id="PTHR32071:SF21">
    <property type="entry name" value="TRANSCRIPTIONAL REGULATORY PROTEIN FLGR"/>
    <property type="match status" value="1"/>
</dbReference>
<evidence type="ECO:0000313" key="9">
    <source>
        <dbReference type="Proteomes" id="UP000315995"/>
    </source>
</evidence>
<dbReference type="InterPro" id="IPR002078">
    <property type="entry name" value="Sigma_54_int"/>
</dbReference>
<dbReference type="PANTHER" id="PTHR32071">
    <property type="entry name" value="TRANSCRIPTIONAL REGULATORY PROTEIN"/>
    <property type="match status" value="1"/>
</dbReference>
<dbReference type="Gene3D" id="1.10.10.60">
    <property type="entry name" value="Homeodomain-like"/>
    <property type="match status" value="1"/>
</dbReference>
<dbReference type="InterPro" id="IPR025944">
    <property type="entry name" value="Sigma_54_int_dom_CS"/>
</dbReference>
<dbReference type="InterPro" id="IPR009057">
    <property type="entry name" value="Homeodomain-like_sf"/>
</dbReference>
<dbReference type="InterPro" id="IPR027417">
    <property type="entry name" value="P-loop_NTPase"/>
</dbReference>
<accession>A0A4Y6PSU3</accession>
<keyword evidence="2" id="KW-0067">ATP-binding</keyword>
<keyword evidence="3" id="KW-0805">Transcription regulation</keyword>
<dbReference type="SMART" id="SM00382">
    <property type="entry name" value="AAA"/>
    <property type="match status" value="1"/>
</dbReference>
<evidence type="ECO:0000256" key="4">
    <source>
        <dbReference type="ARBA" id="ARBA00023125"/>
    </source>
</evidence>
<dbReference type="Pfam" id="PF25601">
    <property type="entry name" value="AAA_lid_14"/>
    <property type="match status" value="1"/>
</dbReference>
<evidence type="ECO:0000259" key="7">
    <source>
        <dbReference type="PROSITE" id="PS50045"/>
    </source>
</evidence>
<dbReference type="PROSITE" id="PS00676">
    <property type="entry name" value="SIGMA54_INTERACT_2"/>
    <property type="match status" value="1"/>
</dbReference>
<dbReference type="AlphaFoldDB" id="A0A4Y6PSU3"/>